<dbReference type="Pfam" id="PF16318">
    <property type="entry name" value="DUF4957"/>
    <property type="match status" value="1"/>
</dbReference>
<dbReference type="InterPro" id="IPR013783">
    <property type="entry name" value="Ig-like_fold"/>
</dbReference>
<dbReference type="EMBL" id="JAVRHO010000001">
    <property type="protein sequence ID" value="MDT0645158.1"/>
    <property type="molecule type" value="Genomic_DNA"/>
</dbReference>
<dbReference type="Gene3D" id="2.160.20.10">
    <property type="entry name" value="Single-stranded right-handed beta-helix, Pectin lyase-like"/>
    <property type="match status" value="1"/>
</dbReference>
<comment type="caution">
    <text evidence="3">The sequence shown here is derived from an EMBL/GenBank/DDBJ whole genome shotgun (WGS) entry which is preliminary data.</text>
</comment>
<dbReference type="InterPro" id="IPR032530">
    <property type="entry name" value="DUF4957"/>
</dbReference>
<evidence type="ECO:0000313" key="4">
    <source>
        <dbReference type="Proteomes" id="UP001245285"/>
    </source>
</evidence>
<name>A0ABU3CFN2_9FLAO</name>
<dbReference type="InterPro" id="IPR036116">
    <property type="entry name" value="FN3_sf"/>
</dbReference>
<protein>
    <submittedName>
        <fullName evidence="3">DUF4957 domain-containing protein</fullName>
    </submittedName>
</protein>
<dbReference type="Gene3D" id="2.60.40.10">
    <property type="entry name" value="Immunoglobulins"/>
    <property type="match status" value="1"/>
</dbReference>
<dbReference type="SUPFAM" id="SSF51126">
    <property type="entry name" value="Pectin lyase-like"/>
    <property type="match status" value="1"/>
</dbReference>
<dbReference type="InterPro" id="IPR011050">
    <property type="entry name" value="Pectin_lyase_fold/virulence"/>
</dbReference>
<evidence type="ECO:0000256" key="1">
    <source>
        <dbReference type="SAM" id="SignalP"/>
    </source>
</evidence>
<proteinExistence type="predicted"/>
<sequence>MKVKYIFKSLLIAILLVATVTSCDYDEELVEELPVDREFAPVNLTAFVRNQVNVELNWTVNDNANSYIVEFANDSLQFNNIVRTVEVNPDEVPVLVPLESETLYSIRVKAISERGIDDSSWATTTARTLTEQIFIEGEDGDIKSGEAILRWVPGSEVTEISLSPGDITYTITADDRAAGIATVTGLSSETDYTATLLNGSQIRGVKEFTTGIDIGDGKLLTPEDDLLQMIADAVAGDIFVLEPGDYTDQTGTITLDKSLTIRGLRSFDKPLLQLNFEIVAGAEDVELIDLDLQGLGEGSSDLSDFVRYTGPGNFNSLLISGCNIHDYGRSFIAGNETDAILQTLTVENSIVYDIFTSGGDFIDFRNSDVLNINLLNNTFYNVAPDRDFIRMDASGTSNDAGLTSNVLIDSNTLYAVSNNESSRLLYIRFVSNDVTVRNTLIVNTESEGYADREGIDESPSFSNNNYFNAPGFYDTAQYIFDDTSYFNLDPGFVDPSTGDFTVTNQTLIDNQIGDPRWR</sequence>
<accession>A0ABU3CFN2</accession>
<dbReference type="SUPFAM" id="SSF49265">
    <property type="entry name" value="Fibronectin type III"/>
    <property type="match status" value="1"/>
</dbReference>
<dbReference type="PROSITE" id="PS50853">
    <property type="entry name" value="FN3"/>
    <property type="match status" value="1"/>
</dbReference>
<feature type="signal peptide" evidence="1">
    <location>
        <begin position="1"/>
        <end position="23"/>
    </location>
</feature>
<reference evidence="3 4" key="1">
    <citation type="submission" date="2023-09" db="EMBL/GenBank/DDBJ databases">
        <authorList>
            <person name="Rey-Velasco X."/>
        </authorList>
    </citation>
    <scope>NUCLEOTIDE SEQUENCE [LARGE SCALE GENOMIC DNA]</scope>
    <source>
        <strain evidence="3 4">F260</strain>
    </source>
</reference>
<dbReference type="RefSeq" id="WP_311493308.1">
    <property type="nucleotide sequence ID" value="NZ_JAVRHO010000001.1"/>
</dbReference>
<keyword evidence="4" id="KW-1185">Reference proteome</keyword>
<organism evidence="3 4">
    <name type="scientific">Autumnicola lenta</name>
    <dbReference type="NCBI Taxonomy" id="3075593"/>
    <lineage>
        <taxon>Bacteria</taxon>
        <taxon>Pseudomonadati</taxon>
        <taxon>Bacteroidota</taxon>
        <taxon>Flavobacteriia</taxon>
        <taxon>Flavobacteriales</taxon>
        <taxon>Flavobacteriaceae</taxon>
        <taxon>Autumnicola</taxon>
    </lineage>
</organism>
<dbReference type="InterPro" id="IPR003961">
    <property type="entry name" value="FN3_dom"/>
</dbReference>
<feature type="chain" id="PRO_5046353772" evidence="1">
    <location>
        <begin position="24"/>
        <end position="518"/>
    </location>
</feature>
<dbReference type="CDD" id="cd00063">
    <property type="entry name" value="FN3"/>
    <property type="match status" value="1"/>
</dbReference>
<gene>
    <name evidence="3" type="ORF">RM545_00510</name>
</gene>
<dbReference type="Pfam" id="PF17161">
    <property type="entry name" value="DUF5123"/>
    <property type="match status" value="1"/>
</dbReference>
<dbReference type="InterPro" id="IPR033427">
    <property type="entry name" value="DUF5123"/>
</dbReference>
<evidence type="ECO:0000259" key="2">
    <source>
        <dbReference type="PROSITE" id="PS50853"/>
    </source>
</evidence>
<dbReference type="Proteomes" id="UP001245285">
    <property type="component" value="Unassembled WGS sequence"/>
</dbReference>
<feature type="domain" description="Fibronectin type-III" evidence="2">
    <location>
        <begin position="40"/>
        <end position="133"/>
    </location>
</feature>
<evidence type="ECO:0000313" key="3">
    <source>
        <dbReference type="EMBL" id="MDT0645158.1"/>
    </source>
</evidence>
<dbReference type="InterPro" id="IPR012334">
    <property type="entry name" value="Pectin_lyas_fold"/>
</dbReference>
<keyword evidence="1" id="KW-0732">Signal</keyword>
<dbReference type="PROSITE" id="PS51257">
    <property type="entry name" value="PROKAR_LIPOPROTEIN"/>
    <property type="match status" value="1"/>
</dbReference>